<keyword evidence="4" id="KW-1185">Reference proteome</keyword>
<accession>A0A345C1N3</accession>
<keyword evidence="1" id="KW-1133">Transmembrane helix</keyword>
<dbReference type="Proteomes" id="UP000252100">
    <property type="component" value="Chromosome"/>
</dbReference>
<dbReference type="EMBL" id="CP031092">
    <property type="protein sequence ID" value="AXF57114.1"/>
    <property type="molecule type" value="Genomic_DNA"/>
</dbReference>
<dbReference type="Pfam" id="PF06713">
    <property type="entry name" value="bPH_4"/>
    <property type="match status" value="1"/>
</dbReference>
<dbReference type="AlphaFoldDB" id="A0A345C1N3"/>
<keyword evidence="1" id="KW-0472">Membrane</keyword>
<dbReference type="InterPro" id="IPR009589">
    <property type="entry name" value="PH_YyaB-like"/>
</dbReference>
<gene>
    <name evidence="3" type="ORF">DT065_14645</name>
</gene>
<dbReference type="GO" id="GO:0030153">
    <property type="term" value="P:bacteriocin immunity"/>
    <property type="evidence" value="ECO:0007669"/>
    <property type="project" value="InterPro"/>
</dbReference>
<evidence type="ECO:0000313" key="4">
    <source>
        <dbReference type="Proteomes" id="UP000252100"/>
    </source>
</evidence>
<dbReference type="KEGG" id="rue:DT065_14645"/>
<evidence type="ECO:0000259" key="2">
    <source>
        <dbReference type="Pfam" id="PF06713"/>
    </source>
</evidence>
<name>A0A345C1N3_9BACI</name>
<organism evidence="3 4">
    <name type="scientific">Salicibibacter kimchii</name>
    <dbReference type="NCBI Taxonomy" id="2099786"/>
    <lineage>
        <taxon>Bacteria</taxon>
        <taxon>Bacillati</taxon>
        <taxon>Bacillota</taxon>
        <taxon>Bacilli</taxon>
        <taxon>Bacillales</taxon>
        <taxon>Bacillaceae</taxon>
        <taxon>Salicibibacter</taxon>
    </lineage>
</organism>
<dbReference type="OrthoDB" id="6658731at2"/>
<protein>
    <recommendedName>
        <fullName evidence="2">Uncharacterized protein YyaB-like PH domain-containing protein</fullName>
    </recommendedName>
</protein>
<sequence>MWFFGIWFGTFYVITGGYLIIKRGPFKKKIDLYTIHKIEKNHMISAGIALSIERYTLYYGESNTAIIAPKNIDQLVNEIEKETNNKIEFYG</sequence>
<evidence type="ECO:0000313" key="3">
    <source>
        <dbReference type="EMBL" id="AXF57114.1"/>
    </source>
</evidence>
<evidence type="ECO:0000256" key="1">
    <source>
        <dbReference type="SAM" id="Phobius"/>
    </source>
</evidence>
<feature type="transmembrane region" description="Helical" evidence="1">
    <location>
        <begin position="6"/>
        <end position="21"/>
    </location>
</feature>
<feature type="domain" description="Uncharacterized protein YyaB-like PH" evidence="2">
    <location>
        <begin position="10"/>
        <end position="82"/>
    </location>
</feature>
<proteinExistence type="predicted"/>
<reference evidence="3 4" key="1">
    <citation type="journal article" date="2018" name="J. Microbiol.">
        <title>Salicibibacter kimchii gen. nov., sp. nov., a moderately halophilic and alkalitolerant bacterium in the family Bacillaceae, isolated from kimchi.</title>
        <authorList>
            <person name="Jang J.Y."/>
            <person name="Oh Y.J."/>
            <person name="Lim S.K."/>
            <person name="Park H.K."/>
            <person name="Lee C."/>
            <person name="Kim J.Y."/>
            <person name="Lee M.A."/>
            <person name="Choi H.J."/>
        </authorList>
    </citation>
    <scope>NUCLEOTIDE SEQUENCE [LARGE SCALE GENOMIC DNA]</scope>
    <source>
        <strain evidence="3 4">NKC1-1</strain>
    </source>
</reference>
<keyword evidence="1" id="KW-0812">Transmembrane</keyword>